<dbReference type="SUPFAM" id="SSF88659">
    <property type="entry name" value="Sigma3 and sigma4 domains of RNA polymerase sigma factors"/>
    <property type="match status" value="1"/>
</dbReference>
<evidence type="ECO:0000256" key="2">
    <source>
        <dbReference type="ARBA" id="ARBA00023163"/>
    </source>
</evidence>
<evidence type="ECO:0000313" key="5">
    <source>
        <dbReference type="EMBL" id="GAA0295253.1"/>
    </source>
</evidence>
<dbReference type="PANTHER" id="PTHR34236:SF1">
    <property type="entry name" value="DIMETHYL SULFOXIDE REDUCTASE TRANSCRIPTIONAL ACTIVATOR"/>
    <property type="match status" value="1"/>
</dbReference>
<keyword evidence="1" id="KW-0805">Transcription regulation</keyword>
<dbReference type="Proteomes" id="UP001500837">
    <property type="component" value="Unassembled WGS sequence"/>
</dbReference>
<dbReference type="SUPFAM" id="SSF56349">
    <property type="entry name" value="DNA breaking-rejoining enzymes"/>
    <property type="match status" value="1"/>
</dbReference>
<dbReference type="PROSITE" id="PS51898">
    <property type="entry name" value="TYR_RECOMBINASE"/>
    <property type="match status" value="1"/>
</dbReference>
<comment type="caution">
    <text evidence="5">The sequence shown here is derived from an EMBL/GenBank/DDBJ whole genome shotgun (WGS) entry which is preliminary data.</text>
</comment>
<dbReference type="Pfam" id="PF00589">
    <property type="entry name" value="Phage_integrase"/>
    <property type="match status" value="1"/>
</dbReference>
<dbReference type="PANTHER" id="PTHR34236">
    <property type="entry name" value="DIMETHYL SULFOXIDE REDUCTASE TRANSCRIPTIONAL ACTIVATOR"/>
    <property type="match status" value="1"/>
</dbReference>
<dbReference type="GO" id="GO:0003677">
    <property type="term" value="F:DNA binding"/>
    <property type="evidence" value="ECO:0007669"/>
    <property type="project" value="InterPro"/>
</dbReference>
<dbReference type="Pfam" id="PF15915">
    <property type="entry name" value="BAT"/>
    <property type="match status" value="1"/>
</dbReference>
<dbReference type="AlphaFoldDB" id="A0AAV3S582"/>
<evidence type="ECO:0000256" key="3">
    <source>
        <dbReference type="ARBA" id="ARBA00023172"/>
    </source>
</evidence>
<evidence type="ECO:0000259" key="4">
    <source>
        <dbReference type="PROSITE" id="PS51898"/>
    </source>
</evidence>
<organism evidence="5 6">
    <name type="scientific">Halarchaeum salinum</name>
    <dbReference type="NCBI Taxonomy" id="489912"/>
    <lineage>
        <taxon>Archaea</taxon>
        <taxon>Methanobacteriati</taxon>
        <taxon>Methanobacteriota</taxon>
        <taxon>Stenosarchaea group</taxon>
        <taxon>Halobacteria</taxon>
        <taxon>Halobacteriales</taxon>
        <taxon>Halobacteriaceae</taxon>
    </lineage>
</organism>
<accession>A0AAV3S582</accession>
<dbReference type="InterPro" id="IPR013762">
    <property type="entry name" value="Integrase-like_cat_sf"/>
</dbReference>
<dbReference type="GO" id="GO:0006310">
    <property type="term" value="P:DNA recombination"/>
    <property type="evidence" value="ECO:0007669"/>
    <property type="project" value="UniProtKB-KW"/>
</dbReference>
<protein>
    <submittedName>
        <fullName evidence="5">Bacterio-opsin activator domain-containing protein</fullName>
    </submittedName>
</protein>
<dbReference type="InterPro" id="IPR013324">
    <property type="entry name" value="RNA_pol_sigma_r3/r4-like"/>
</dbReference>
<feature type="domain" description="Tyr recombinase" evidence="4">
    <location>
        <begin position="5"/>
        <end position="181"/>
    </location>
</feature>
<reference evidence="5 6" key="1">
    <citation type="journal article" date="2019" name="Int. J. Syst. Evol. Microbiol.">
        <title>The Global Catalogue of Microorganisms (GCM) 10K type strain sequencing project: providing services to taxonomists for standard genome sequencing and annotation.</title>
        <authorList>
            <consortium name="The Broad Institute Genomics Platform"/>
            <consortium name="The Broad Institute Genome Sequencing Center for Infectious Disease"/>
            <person name="Wu L."/>
            <person name="Ma J."/>
        </authorList>
    </citation>
    <scope>NUCLEOTIDE SEQUENCE [LARGE SCALE GENOMIC DNA]</scope>
    <source>
        <strain evidence="5 6">JCM 16330</strain>
    </source>
</reference>
<dbReference type="InterPro" id="IPR031803">
    <property type="entry name" value="BAT_GAF/HTH-assoc"/>
</dbReference>
<proteinExistence type="predicted"/>
<evidence type="ECO:0000313" key="6">
    <source>
        <dbReference type="Proteomes" id="UP001500837"/>
    </source>
</evidence>
<dbReference type="Gene3D" id="1.10.443.10">
    <property type="entry name" value="Intergrase catalytic core"/>
    <property type="match status" value="1"/>
</dbReference>
<keyword evidence="6" id="KW-1185">Reference proteome</keyword>
<keyword evidence="3" id="KW-0233">DNA recombination</keyword>
<dbReference type="InterPro" id="IPR007050">
    <property type="entry name" value="HTH_bacterioopsin"/>
</dbReference>
<dbReference type="Pfam" id="PF04967">
    <property type="entry name" value="HTH_10"/>
    <property type="match status" value="1"/>
</dbReference>
<evidence type="ECO:0000256" key="1">
    <source>
        <dbReference type="ARBA" id="ARBA00023015"/>
    </source>
</evidence>
<sequence length="571" mass="60767">MGDPSADDALTTAEYERLLRAADSYRVELLVTLCGRVGLRPGEIARLRLGDLIRTEADHDFLVVPGDDDARDAYAPPDVAATIRKYADAADIGDDDRLFEVTPRRLQMLVAEAAQRAADGDDDRLSRASTRDLRAHFARRLLARDGVDARIVRAAGGWSSLGSLEPYVEPPSREEIAAALHDANASVDDAPRDDPGSEHFDGSVFAETAAALGTALAGAASRPAVEERACEAIAAVCGPTAICDERGEIRAVADVEDPDARAAITDMLQETALLDVEGGVRFVERELDAETWRADRTLAASAIRAGDRVHGLLCVVVGPSTPADGLRRALVDAGRRVGWAVAATERKEQLLSDTGVELVFEATGGSVFAAASRDLDCRLELDGIVPMGDQSLLCFVAAGEVSIDALLDRVGAAETVADVRLIRDAGDHAQLELVLRPAAPVAAIVRSGGAVASLTAADGVARIAAVFSTQTDVRAVVEDVTSAYPEVSFQAKREATQPTSPGDVHRTLERDLTEKQRSTLRAAYFAGYFQWPRGSTAEEIADSMDVSAPTLHNHLRKAQQKVFTALFGSLS</sequence>
<dbReference type="GO" id="GO:0015074">
    <property type="term" value="P:DNA integration"/>
    <property type="evidence" value="ECO:0007669"/>
    <property type="project" value="InterPro"/>
</dbReference>
<dbReference type="CDD" id="cd00397">
    <property type="entry name" value="DNA_BRE_C"/>
    <property type="match status" value="1"/>
</dbReference>
<dbReference type="InterPro" id="IPR002104">
    <property type="entry name" value="Integrase_catalytic"/>
</dbReference>
<gene>
    <name evidence="5" type="ORF">GCM10009066_07180</name>
</gene>
<dbReference type="RefSeq" id="WP_211311607.1">
    <property type="nucleotide sequence ID" value="NZ_BAAABL010000033.1"/>
</dbReference>
<name>A0AAV3S582_9EURY</name>
<dbReference type="EMBL" id="BAAABL010000033">
    <property type="protein sequence ID" value="GAA0295253.1"/>
    <property type="molecule type" value="Genomic_DNA"/>
</dbReference>
<dbReference type="InterPro" id="IPR011010">
    <property type="entry name" value="DNA_brk_join_enz"/>
</dbReference>
<keyword evidence="2" id="KW-0804">Transcription</keyword>